<evidence type="ECO:0000313" key="3">
    <source>
        <dbReference type="WBParaSite" id="PSAMB.scaffold743size42216.g8449.t1"/>
    </source>
</evidence>
<dbReference type="SUPFAM" id="SSF49879">
    <property type="entry name" value="SMAD/FHA domain"/>
    <property type="match status" value="1"/>
</dbReference>
<dbReference type="GO" id="GO:0009791">
    <property type="term" value="P:post-embryonic development"/>
    <property type="evidence" value="ECO:0007669"/>
    <property type="project" value="UniProtKB-ARBA"/>
</dbReference>
<dbReference type="GO" id="GO:0006355">
    <property type="term" value="P:regulation of DNA-templated transcription"/>
    <property type="evidence" value="ECO:0007669"/>
    <property type="project" value="InterPro"/>
</dbReference>
<name>A0A914XBK5_9BILA</name>
<organism evidence="2 3">
    <name type="scientific">Plectus sambesii</name>
    <dbReference type="NCBI Taxonomy" id="2011161"/>
    <lineage>
        <taxon>Eukaryota</taxon>
        <taxon>Metazoa</taxon>
        <taxon>Ecdysozoa</taxon>
        <taxon>Nematoda</taxon>
        <taxon>Chromadorea</taxon>
        <taxon>Plectida</taxon>
        <taxon>Plectina</taxon>
        <taxon>Plectoidea</taxon>
        <taxon>Plectidae</taxon>
        <taxon>Plectus</taxon>
    </lineage>
</organism>
<dbReference type="AlphaFoldDB" id="A0A914XBK5"/>
<dbReference type="PROSITE" id="PS51076">
    <property type="entry name" value="MH2"/>
    <property type="match status" value="1"/>
</dbReference>
<sequence>MFVIRAMFVICADGMNTKKKSPGGWGAIMGAFCWRTGATIACAADAPLEIWAERQDGLRNRPTVGRGGTLMRVQVPPTATDDFVAVLTRHPLAHRCPFLFPNSPTARMAFNTRSDIIHKLLSSASEASSMPMGSDDDFEVQPMTRSSLVRQRFWTDGDQFFEDNLCEIYAKLPNLEKQIWGKLIVMETNRRTAKAYLRHPVVTVDGTDAEFDGLRIGLGRFVNTQRPAVVEEIFGEIQNGIKIKIDPDGNVWAKRMCHSPVYLKPLYRNRPNDLFVIDQRPVKYDSELDYDTVNYVICATRF</sequence>
<evidence type="ECO:0000313" key="2">
    <source>
        <dbReference type="Proteomes" id="UP000887566"/>
    </source>
</evidence>
<dbReference type="PANTHER" id="PTHR22742">
    <property type="entry name" value="EXPANSION, ISOFORM A-RELATED"/>
    <property type="match status" value="1"/>
</dbReference>
<dbReference type="PANTHER" id="PTHR22742:SF2">
    <property type="entry name" value="EXPANSION, ISOFORM A-RELATED"/>
    <property type="match status" value="1"/>
</dbReference>
<evidence type="ECO:0000259" key="1">
    <source>
        <dbReference type="PROSITE" id="PS51076"/>
    </source>
</evidence>
<dbReference type="InterPro" id="IPR001132">
    <property type="entry name" value="SMAD_dom_Dwarfin-type"/>
</dbReference>
<reference evidence="3" key="1">
    <citation type="submission" date="2022-11" db="UniProtKB">
        <authorList>
            <consortium name="WormBaseParasite"/>
        </authorList>
    </citation>
    <scope>IDENTIFICATION</scope>
</reference>
<accession>A0A914XBK5</accession>
<proteinExistence type="predicted"/>
<dbReference type="GO" id="GO:0051239">
    <property type="term" value="P:regulation of multicellular organismal process"/>
    <property type="evidence" value="ECO:0007669"/>
    <property type="project" value="UniProtKB-ARBA"/>
</dbReference>
<dbReference type="WBParaSite" id="PSAMB.scaffold743size42216.g8449.t1">
    <property type="protein sequence ID" value="PSAMB.scaffold743size42216.g8449.t1"/>
    <property type="gene ID" value="PSAMB.scaffold743size42216.g8449"/>
</dbReference>
<keyword evidence="2" id="KW-1185">Reference proteome</keyword>
<dbReference type="Proteomes" id="UP000887566">
    <property type="component" value="Unplaced"/>
</dbReference>
<dbReference type="GO" id="GO:0050793">
    <property type="term" value="P:regulation of developmental process"/>
    <property type="evidence" value="ECO:0007669"/>
    <property type="project" value="UniProtKB-ARBA"/>
</dbReference>
<dbReference type="Pfam" id="PF03166">
    <property type="entry name" value="MH2"/>
    <property type="match status" value="1"/>
</dbReference>
<dbReference type="InterPro" id="IPR017855">
    <property type="entry name" value="SMAD-like_dom_sf"/>
</dbReference>
<protein>
    <submittedName>
        <fullName evidence="3">MH2 domain-containing protein</fullName>
    </submittedName>
</protein>
<dbReference type="Gene3D" id="2.60.200.10">
    <property type="match status" value="1"/>
</dbReference>
<dbReference type="SMART" id="SM00524">
    <property type="entry name" value="DWB"/>
    <property type="match status" value="1"/>
</dbReference>
<feature type="domain" description="MH2" evidence="1">
    <location>
        <begin position="180"/>
        <end position="302"/>
    </location>
</feature>
<dbReference type="InterPro" id="IPR008984">
    <property type="entry name" value="SMAD_FHA_dom_sf"/>
</dbReference>